<evidence type="ECO:0000259" key="1">
    <source>
        <dbReference type="Pfam" id="PF24734"/>
    </source>
</evidence>
<gene>
    <name evidence="4" type="ORF">CLHOM_20860</name>
</gene>
<dbReference type="Pfam" id="PF24828">
    <property type="entry name" value="DUF7713"/>
    <property type="match status" value="1"/>
</dbReference>
<dbReference type="PATRIC" id="fig|1121318.3.peg.2103"/>
<sequence length="193" mass="22771">MERCQWCGKDSSGYGMVVLTIKEDEPSQLICEDCYNRYTADMLGVEDYKDFEKEATFKDCDGIDHYFQVGKKIHPTGICWKAVEFTGVDKIGYSFEVHQDFEEDSNDALRRLYKKIRKGLSQKFIKREVFQGHELISFKDNLVEGRIEWDDRYDDRTPKFIIDGQEYSLEEIGRMMMSCEGWNFKLEIIEPTE</sequence>
<feature type="domain" description="DUF7713" evidence="3">
    <location>
        <begin position="132"/>
        <end position="193"/>
    </location>
</feature>
<accession>A0A0L6Z9K7</accession>
<dbReference type="InterPro" id="IPR056130">
    <property type="entry name" value="DUF7713"/>
</dbReference>
<organism evidence="4 5">
    <name type="scientific">Clostridium homopropionicum DSM 5847</name>
    <dbReference type="NCBI Taxonomy" id="1121318"/>
    <lineage>
        <taxon>Bacteria</taxon>
        <taxon>Bacillati</taxon>
        <taxon>Bacillota</taxon>
        <taxon>Clostridia</taxon>
        <taxon>Eubacteriales</taxon>
        <taxon>Clostridiaceae</taxon>
        <taxon>Clostridium</taxon>
    </lineage>
</organism>
<dbReference type="InterPro" id="IPR056103">
    <property type="entry name" value="DUF7686"/>
</dbReference>
<dbReference type="Proteomes" id="UP000037043">
    <property type="component" value="Unassembled WGS sequence"/>
</dbReference>
<dbReference type="Pfam" id="PF24735">
    <property type="entry name" value="DUF7686"/>
    <property type="match status" value="1"/>
</dbReference>
<name>A0A0L6Z9K7_9CLOT</name>
<evidence type="ECO:0000259" key="2">
    <source>
        <dbReference type="Pfam" id="PF24735"/>
    </source>
</evidence>
<reference evidence="5" key="1">
    <citation type="submission" date="2015-08" db="EMBL/GenBank/DDBJ databases">
        <title>Genome sequence of the strict anaerobe Clostridium homopropionicum LuHBu1 (DSM 5847T).</title>
        <authorList>
            <person name="Poehlein A."/>
            <person name="Beck M."/>
            <person name="Schiel-Bengelsdorf B."/>
            <person name="Bengelsdorf F.R."/>
            <person name="Daniel R."/>
            <person name="Duerre P."/>
        </authorList>
    </citation>
    <scope>NUCLEOTIDE SEQUENCE [LARGE SCALE GENOMIC DNA]</scope>
    <source>
        <strain evidence="5">DSM 5847</strain>
    </source>
</reference>
<dbReference type="EMBL" id="LHUR01000023">
    <property type="protein sequence ID" value="KOA19478.1"/>
    <property type="molecule type" value="Genomic_DNA"/>
</dbReference>
<dbReference type="STRING" id="36844.SAMN04488501_11826"/>
<evidence type="ECO:0000313" key="4">
    <source>
        <dbReference type="EMBL" id="KOA19478.1"/>
    </source>
</evidence>
<dbReference type="Pfam" id="PF24734">
    <property type="entry name" value="DUF7685"/>
    <property type="match status" value="1"/>
</dbReference>
<protein>
    <submittedName>
        <fullName evidence="4">Uncharacterized protein</fullName>
    </submittedName>
</protein>
<dbReference type="AlphaFoldDB" id="A0A0L6Z9K7"/>
<evidence type="ECO:0000313" key="5">
    <source>
        <dbReference type="Proteomes" id="UP000037043"/>
    </source>
</evidence>
<comment type="caution">
    <text evidence="4">The sequence shown here is derived from an EMBL/GenBank/DDBJ whole genome shotgun (WGS) entry which is preliminary data.</text>
</comment>
<dbReference type="InterPro" id="IPR056102">
    <property type="entry name" value="DUF7685"/>
</dbReference>
<feature type="domain" description="DUF7685" evidence="1">
    <location>
        <begin position="3"/>
        <end position="46"/>
    </location>
</feature>
<evidence type="ECO:0000259" key="3">
    <source>
        <dbReference type="Pfam" id="PF24828"/>
    </source>
</evidence>
<proteinExistence type="predicted"/>
<dbReference type="RefSeq" id="WP_052221624.1">
    <property type="nucleotide sequence ID" value="NZ_LHUR01000023.1"/>
</dbReference>
<keyword evidence="5" id="KW-1185">Reference proteome</keyword>
<feature type="domain" description="DUF7686" evidence="2">
    <location>
        <begin position="49"/>
        <end position="121"/>
    </location>
</feature>